<comment type="catalytic activity">
    <reaction evidence="17 19">
        <text>alpha-ribazole + adenosylcob(III)inamide-GDP = adenosylcob(III)alamin + GMP + H(+)</text>
        <dbReference type="Rhea" id="RHEA:16049"/>
        <dbReference type="ChEBI" id="CHEBI:10329"/>
        <dbReference type="ChEBI" id="CHEBI:15378"/>
        <dbReference type="ChEBI" id="CHEBI:18408"/>
        <dbReference type="ChEBI" id="CHEBI:58115"/>
        <dbReference type="ChEBI" id="CHEBI:60487"/>
        <dbReference type="EC" id="2.7.8.26"/>
    </reaction>
</comment>
<evidence type="ECO:0000256" key="12">
    <source>
        <dbReference type="ARBA" id="ARBA00022989"/>
    </source>
</evidence>
<evidence type="ECO:0000256" key="3">
    <source>
        <dbReference type="ARBA" id="ARBA00004663"/>
    </source>
</evidence>
<evidence type="ECO:0000256" key="6">
    <source>
        <dbReference type="ARBA" id="ARBA00015850"/>
    </source>
</evidence>
<proteinExistence type="inferred from homology"/>
<dbReference type="AlphaFoldDB" id="A0AAN1XYJ9"/>
<feature type="transmembrane region" description="Helical" evidence="19">
    <location>
        <begin position="32"/>
        <end position="51"/>
    </location>
</feature>
<evidence type="ECO:0000256" key="14">
    <source>
        <dbReference type="ARBA" id="ARBA00025228"/>
    </source>
</evidence>
<dbReference type="KEGG" id="vab:WPS_18830"/>
<comment type="similarity">
    <text evidence="4 19">Belongs to the CobS family.</text>
</comment>
<evidence type="ECO:0000256" key="19">
    <source>
        <dbReference type="HAMAP-Rule" id="MF_00719"/>
    </source>
</evidence>
<evidence type="ECO:0000256" key="7">
    <source>
        <dbReference type="ARBA" id="ARBA00022475"/>
    </source>
</evidence>
<evidence type="ECO:0000256" key="15">
    <source>
        <dbReference type="ARBA" id="ARBA00032605"/>
    </source>
</evidence>
<keyword evidence="12 19" id="KW-1133">Transmembrane helix</keyword>
<protein>
    <recommendedName>
        <fullName evidence="6 19">Adenosylcobinamide-GDP ribazoletransferase</fullName>
        <ecNumber evidence="5 19">2.7.8.26</ecNumber>
    </recommendedName>
    <alternativeName>
        <fullName evidence="16 19">Cobalamin synthase</fullName>
    </alternativeName>
    <alternativeName>
        <fullName evidence="15 19">Cobalamin-5'-phosphate synthase</fullName>
    </alternativeName>
</protein>
<feature type="transmembrane region" description="Helical" evidence="19">
    <location>
        <begin position="132"/>
        <end position="151"/>
    </location>
</feature>
<dbReference type="InterPro" id="IPR003805">
    <property type="entry name" value="CobS"/>
</dbReference>
<evidence type="ECO:0000256" key="11">
    <source>
        <dbReference type="ARBA" id="ARBA00022842"/>
    </source>
</evidence>
<evidence type="ECO:0000313" key="20">
    <source>
        <dbReference type="EMBL" id="BDE06607.1"/>
    </source>
</evidence>
<evidence type="ECO:0000256" key="4">
    <source>
        <dbReference type="ARBA" id="ARBA00010561"/>
    </source>
</evidence>
<dbReference type="RefSeq" id="WP_317994259.1">
    <property type="nucleotide sequence ID" value="NZ_AP025523.1"/>
</dbReference>
<dbReference type="Pfam" id="PF02654">
    <property type="entry name" value="CobS"/>
    <property type="match status" value="1"/>
</dbReference>
<comment type="subcellular location">
    <subcellularLocation>
        <location evidence="2 19">Cell membrane</location>
        <topology evidence="2 19">Multi-pass membrane protein</topology>
    </subcellularLocation>
</comment>
<keyword evidence="9 19" id="KW-0808">Transferase</keyword>
<evidence type="ECO:0000313" key="21">
    <source>
        <dbReference type="Proteomes" id="UP001317532"/>
    </source>
</evidence>
<evidence type="ECO:0000256" key="18">
    <source>
        <dbReference type="ARBA" id="ARBA00049504"/>
    </source>
</evidence>
<keyword evidence="10 19" id="KW-0812">Transmembrane</keyword>
<evidence type="ECO:0000256" key="10">
    <source>
        <dbReference type="ARBA" id="ARBA00022692"/>
    </source>
</evidence>
<comment type="function">
    <text evidence="14 19">Joins adenosylcobinamide-GDP and alpha-ribazole to generate adenosylcobalamin (Ado-cobalamin). Also synthesizes adenosylcobalamin 5'-phosphate from adenosylcobinamide-GDP and alpha-ribazole 5'-phosphate.</text>
</comment>
<evidence type="ECO:0000256" key="2">
    <source>
        <dbReference type="ARBA" id="ARBA00004651"/>
    </source>
</evidence>
<feature type="transmembrane region" description="Helical" evidence="19">
    <location>
        <begin position="58"/>
        <end position="77"/>
    </location>
</feature>
<dbReference type="EMBL" id="AP025523">
    <property type="protein sequence ID" value="BDE06607.1"/>
    <property type="molecule type" value="Genomic_DNA"/>
</dbReference>
<dbReference type="HAMAP" id="MF_00719">
    <property type="entry name" value="CobS"/>
    <property type="match status" value="1"/>
</dbReference>
<sequence>MSALRSVRAAFSYFSILPVGVAGPPDGAMMAWLPLVGAVVGALSGGAAYLVSLAAPHALAVATAFGASIVLTGAIHLDGFLDGCDAFFASATPERRREILDDPGHGTFALAGFAVAGAVWISALWSIPPQRYVLTLATAAAAARLAAVAYARVVPYGDGEGPSVPMLVLSAALVGACATLAGLVRGAAALACGVAAAVACMTWIRPRLGGRLTGDAYGFTIVVAEVAMLAAFGA</sequence>
<feature type="transmembrane region" description="Helical" evidence="19">
    <location>
        <begin position="171"/>
        <end position="204"/>
    </location>
</feature>
<keyword evidence="8 19" id="KW-0169">Cobalamin biosynthesis</keyword>
<keyword evidence="13 19" id="KW-0472">Membrane</keyword>
<dbReference type="Proteomes" id="UP001317532">
    <property type="component" value="Chromosome"/>
</dbReference>
<dbReference type="GO" id="GO:0008818">
    <property type="term" value="F:cobalamin 5'-phosphate synthase activity"/>
    <property type="evidence" value="ECO:0007669"/>
    <property type="project" value="UniProtKB-UniRule"/>
</dbReference>
<evidence type="ECO:0000256" key="16">
    <source>
        <dbReference type="ARBA" id="ARBA00032853"/>
    </source>
</evidence>
<evidence type="ECO:0000256" key="13">
    <source>
        <dbReference type="ARBA" id="ARBA00023136"/>
    </source>
</evidence>
<reference evidence="20 21" key="1">
    <citation type="journal article" date="2022" name="ISME Commun">
        <title>Vulcanimicrobium alpinus gen. nov. sp. nov., the first cultivated representative of the candidate phylum 'Eremiobacterota', is a metabolically versatile aerobic anoxygenic phototroph.</title>
        <authorList>
            <person name="Yabe S."/>
            <person name="Muto K."/>
            <person name="Abe K."/>
            <person name="Yokota A."/>
            <person name="Staudigel H."/>
            <person name="Tebo B.M."/>
        </authorList>
    </citation>
    <scope>NUCLEOTIDE SEQUENCE [LARGE SCALE GENOMIC DNA]</scope>
    <source>
        <strain evidence="20 21">WC8-2</strain>
    </source>
</reference>
<evidence type="ECO:0000256" key="9">
    <source>
        <dbReference type="ARBA" id="ARBA00022679"/>
    </source>
</evidence>
<dbReference type="GO" id="GO:0005886">
    <property type="term" value="C:plasma membrane"/>
    <property type="evidence" value="ECO:0007669"/>
    <property type="project" value="UniProtKB-SubCell"/>
</dbReference>
<comment type="catalytic activity">
    <reaction evidence="18 19">
        <text>alpha-ribazole 5'-phosphate + adenosylcob(III)inamide-GDP = adenosylcob(III)alamin 5'-phosphate + GMP + H(+)</text>
        <dbReference type="Rhea" id="RHEA:23560"/>
        <dbReference type="ChEBI" id="CHEBI:15378"/>
        <dbReference type="ChEBI" id="CHEBI:57918"/>
        <dbReference type="ChEBI" id="CHEBI:58115"/>
        <dbReference type="ChEBI" id="CHEBI:60487"/>
        <dbReference type="ChEBI" id="CHEBI:60493"/>
        <dbReference type="EC" id="2.7.8.26"/>
    </reaction>
</comment>
<evidence type="ECO:0000256" key="17">
    <source>
        <dbReference type="ARBA" id="ARBA00048623"/>
    </source>
</evidence>
<organism evidence="20 21">
    <name type="scientific">Vulcanimicrobium alpinum</name>
    <dbReference type="NCBI Taxonomy" id="3016050"/>
    <lineage>
        <taxon>Bacteria</taxon>
        <taxon>Bacillati</taxon>
        <taxon>Vulcanimicrobiota</taxon>
        <taxon>Vulcanimicrobiia</taxon>
        <taxon>Vulcanimicrobiales</taxon>
        <taxon>Vulcanimicrobiaceae</taxon>
        <taxon>Vulcanimicrobium</taxon>
    </lineage>
</organism>
<dbReference type="PANTHER" id="PTHR34148:SF1">
    <property type="entry name" value="ADENOSYLCOBINAMIDE-GDP RIBAZOLETRANSFERASE"/>
    <property type="match status" value="1"/>
</dbReference>
<dbReference type="GO" id="GO:0051073">
    <property type="term" value="F:adenosylcobinamide-GDP ribazoletransferase activity"/>
    <property type="evidence" value="ECO:0007669"/>
    <property type="project" value="UniProtKB-UniRule"/>
</dbReference>
<evidence type="ECO:0000256" key="8">
    <source>
        <dbReference type="ARBA" id="ARBA00022573"/>
    </source>
</evidence>
<name>A0AAN1XYJ9_UNVUL</name>
<keyword evidence="7 19" id="KW-1003">Cell membrane</keyword>
<dbReference type="GO" id="GO:0009236">
    <property type="term" value="P:cobalamin biosynthetic process"/>
    <property type="evidence" value="ECO:0007669"/>
    <property type="project" value="UniProtKB-UniRule"/>
</dbReference>
<feature type="transmembrane region" description="Helical" evidence="19">
    <location>
        <begin position="106"/>
        <end position="125"/>
    </location>
</feature>
<feature type="transmembrane region" description="Helical" evidence="19">
    <location>
        <begin position="216"/>
        <end position="233"/>
    </location>
</feature>
<keyword evidence="21" id="KW-1185">Reference proteome</keyword>
<keyword evidence="11 19" id="KW-0460">Magnesium</keyword>
<evidence type="ECO:0000256" key="5">
    <source>
        <dbReference type="ARBA" id="ARBA00013200"/>
    </source>
</evidence>
<dbReference type="PANTHER" id="PTHR34148">
    <property type="entry name" value="ADENOSYLCOBINAMIDE-GDP RIBAZOLETRANSFERASE"/>
    <property type="match status" value="1"/>
</dbReference>
<comment type="cofactor">
    <cofactor evidence="1 19">
        <name>Mg(2+)</name>
        <dbReference type="ChEBI" id="CHEBI:18420"/>
    </cofactor>
</comment>
<comment type="pathway">
    <text evidence="3 19">Cofactor biosynthesis; adenosylcobalamin biosynthesis; adenosylcobalamin from cob(II)yrinate a,c-diamide: step 7/7.</text>
</comment>
<evidence type="ECO:0000256" key="1">
    <source>
        <dbReference type="ARBA" id="ARBA00001946"/>
    </source>
</evidence>
<accession>A0AAN1XYJ9</accession>
<gene>
    <name evidence="19" type="primary">cobS</name>
    <name evidence="20" type="ORF">WPS_18830</name>
</gene>
<dbReference type="EC" id="2.7.8.26" evidence="5 19"/>